<accession>A0ACD1FTK8</accession>
<evidence type="ECO:0000313" key="1">
    <source>
        <dbReference type="EMBL" id="RAH40331.1"/>
    </source>
</evidence>
<dbReference type="EMBL" id="KZ825413">
    <property type="protein sequence ID" value="RAH40331.1"/>
    <property type="molecule type" value="Genomic_DNA"/>
</dbReference>
<reference evidence="1" key="1">
    <citation type="submission" date="2018-02" db="EMBL/GenBank/DDBJ databases">
        <title>The genomes of Aspergillus section Nigri reveals drivers in fungal speciation.</title>
        <authorList>
            <consortium name="DOE Joint Genome Institute"/>
            <person name="Vesth T.C."/>
            <person name="Nybo J."/>
            <person name="Theobald S."/>
            <person name="Brandl J."/>
            <person name="Frisvad J.C."/>
            <person name="Nielsen K.F."/>
            <person name="Lyhne E.K."/>
            <person name="Kogle M.E."/>
            <person name="Kuo A."/>
            <person name="Riley R."/>
            <person name="Clum A."/>
            <person name="Nolan M."/>
            <person name="Lipzen A."/>
            <person name="Salamov A."/>
            <person name="Henrissat B."/>
            <person name="Wiebenga A."/>
            <person name="De vries R.P."/>
            <person name="Grigoriev I.V."/>
            <person name="Mortensen U.H."/>
            <person name="Andersen M.R."/>
            <person name="Baker S.E."/>
        </authorList>
    </citation>
    <scope>NUCLEOTIDE SEQUENCE</scope>
    <source>
        <strain evidence="1">CBS 621.78</strain>
    </source>
</reference>
<name>A0ACD1FTK8_9EURO</name>
<evidence type="ECO:0000313" key="2">
    <source>
        <dbReference type="Proteomes" id="UP000249057"/>
    </source>
</evidence>
<protein>
    <submittedName>
        <fullName evidence="1">Uncharacterized protein</fullName>
    </submittedName>
</protein>
<proteinExistence type="predicted"/>
<organism evidence="1 2">
    <name type="scientific">Aspergillus brunneoviolaceus CBS 621.78</name>
    <dbReference type="NCBI Taxonomy" id="1450534"/>
    <lineage>
        <taxon>Eukaryota</taxon>
        <taxon>Fungi</taxon>
        <taxon>Dikarya</taxon>
        <taxon>Ascomycota</taxon>
        <taxon>Pezizomycotina</taxon>
        <taxon>Eurotiomycetes</taxon>
        <taxon>Eurotiomycetidae</taxon>
        <taxon>Eurotiales</taxon>
        <taxon>Aspergillaceae</taxon>
        <taxon>Aspergillus</taxon>
        <taxon>Aspergillus subgen. Circumdati</taxon>
    </lineage>
</organism>
<sequence>MSLGGVSNFYGFFDVGYLVMVSPSFLFLAGTDTAASGFQQPVFSHHLKPTSETMLTLSCDRMRCYGQHHDISYIQKRT</sequence>
<gene>
    <name evidence="1" type="ORF">BO95DRAFT_20578</name>
</gene>
<dbReference type="Proteomes" id="UP000249057">
    <property type="component" value="Unassembled WGS sequence"/>
</dbReference>
<keyword evidence="2" id="KW-1185">Reference proteome</keyword>